<reference evidence="2" key="2">
    <citation type="journal article" date="2018" name="Nat. Commun.">
        <title>Tailed giant Tupanvirus possesses the most complete translational apparatus of the known virosphere.</title>
        <authorList>
            <person name="Abrahao J."/>
            <person name="Silva L."/>
            <person name="Silva L.S."/>
            <person name="Khalil J.Y.B."/>
            <person name="Rodrigues R."/>
            <person name="Arantes T."/>
            <person name="Assis F."/>
            <person name="Boratto P."/>
            <person name="Andrade M."/>
            <person name="Kroon E.G."/>
            <person name="Ribeiro B."/>
            <person name="Bergier I."/>
            <person name="Seligmann H."/>
            <person name="Ghigo E."/>
            <person name="Colson P."/>
            <person name="Levasseur A."/>
            <person name="Kroemer G."/>
            <person name="Raoult D."/>
            <person name="La Scola B."/>
        </authorList>
    </citation>
    <scope>NUCLEOTIDE SEQUENCE [LARGE SCALE GENOMIC DNA]</scope>
    <source>
        <strain evidence="2">Soda lake</strain>
    </source>
</reference>
<proteinExistence type="predicted"/>
<dbReference type="RefSeq" id="YP_010781721.1">
    <property type="nucleotide sequence ID" value="NC_075039.1"/>
</dbReference>
<protein>
    <submittedName>
        <fullName evidence="2">Putative orfan</fullName>
    </submittedName>
</protein>
<dbReference type="GeneID" id="80518485"/>
<feature type="region of interest" description="Disordered" evidence="1">
    <location>
        <begin position="1"/>
        <end position="22"/>
    </location>
</feature>
<accession>A0A6N1NU45</accession>
<evidence type="ECO:0000256" key="1">
    <source>
        <dbReference type="SAM" id="MobiDB-lite"/>
    </source>
</evidence>
<dbReference type="KEGG" id="vg:80518485"/>
<feature type="compositionally biased region" description="Polar residues" evidence="1">
    <location>
        <begin position="1"/>
        <end position="18"/>
    </location>
</feature>
<sequence length="119" mass="13876">MTEKQSTQPLMEVSNNRPTGCKQPVKRQTIFLSFEETVTLAKRKFPPRVITTTTTQQKVVVKTTRVSGQGKRKQFKAKKYLMRKKFHCYCGFEQKRFKTPNGKWLVVCSRTNEAIEKCL</sequence>
<dbReference type="EMBL" id="KY523104">
    <property type="protein sequence ID" value="QKU35068.1"/>
    <property type="molecule type" value="Genomic_DNA"/>
</dbReference>
<name>A0A6N1NU45_9VIRU</name>
<organism evidence="2">
    <name type="scientific">Tupanvirus soda lake</name>
    <dbReference type="NCBI Taxonomy" id="2126985"/>
    <lineage>
        <taxon>Viruses</taxon>
        <taxon>Varidnaviria</taxon>
        <taxon>Bamfordvirae</taxon>
        <taxon>Nucleocytoviricota</taxon>
        <taxon>Megaviricetes</taxon>
        <taxon>Imitervirales</taxon>
        <taxon>Mimiviridae</taxon>
        <taxon>Megamimivirinae</taxon>
        <taxon>Tupanvirus</taxon>
        <taxon>Tupanvirus salinum</taxon>
    </lineage>
</organism>
<reference evidence="2" key="1">
    <citation type="submission" date="2017-01" db="EMBL/GenBank/DDBJ databases">
        <authorList>
            <person name="Assis F.L."/>
            <person name="Abrahao J.S."/>
            <person name="Silva L."/>
            <person name="Khalil J.B."/>
            <person name="Rodrigues R."/>
            <person name="Silva L.S."/>
            <person name="Arantes T."/>
            <person name="Boratto P."/>
            <person name="Andrade M."/>
            <person name="Kroon E.G."/>
            <person name="Ribeiro B."/>
            <person name="Bergier I."/>
            <person name="Seligmann H."/>
            <person name="Ghigo E."/>
            <person name="Colson P."/>
            <person name="Levasseur A."/>
            <person name="Raoult D."/>
            <person name="Scola B.L."/>
        </authorList>
    </citation>
    <scope>NUCLEOTIDE SEQUENCE</scope>
    <source>
        <strain evidence="2">Soda lake</strain>
    </source>
</reference>
<evidence type="ECO:0000313" key="2">
    <source>
        <dbReference type="EMBL" id="QKU35068.1"/>
    </source>
</evidence>